<name>A0A1U7CZJ0_9RHOB</name>
<proteinExistence type="predicted"/>
<accession>A0A1U7CZJ0</accession>
<keyword evidence="3" id="KW-1185">Reference proteome</keyword>
<evidence type="ECO:0000313" key="3">
    <source>
        <dbReference type="Proteomes" id="UP000186559"/>
    </source>
</evidence>
<reference evidence="2 3" key="1">
    <citation type="submission" date="2016-03" db="EMBL/GenBank/DDBJ databases">
        <title>Deep-sea bacteria in the southern Pacific.</title>
        <authorList>
            <person name="Tang K."/>
        </authorList>
    </citation>
    <scope>NUCLEOTIDE SEQUENCE [LARGE SCALE GENOMIC DNA]</scope>
    <source>
        <strain evidence="2 3">JLT2016</strain>
    </source>
</reference>
<dbReference type="AlphaFoldDB" id="A0A1U7CZJ0"/>
<dbReference type="RefSeq" id="WP_076621961.1">
    <property type="nucleotide sequence ID" value="NZ_BMEW01000002.1"/>
</dbReference>
<organism evidence="2 3">
    <name type="scientific">Salipiger profundus</name>
    <dbReference type="NCBI Taxonomy" id="1229727"/>
    <lineage>
        <taxon>Bacteria</taxon>
        <taxon>Pseudomonadati</taxon>
        <taxon>Pseudomonadota</taxon>
        <taxon>Alphaproteobacteria</taxon>
        <taxon>Rhodobacterales</taxon>
        <taxon>Roseobacteraceae</taxon>
        <taxon>Salipiger</taxon>
    </lineage>
</organism>
<protein>
    <submittedName>
        <fullName evidence="2">Mu-like prophage protein gp36</fullName>
    </submittedName>
</protein>
<feature type="region of interest" description="Disordered" evidence="1">
    <location>
        <begin position="117"/>
        <end position="142"/>
    </location>
</feature>
<sequence>MAYCTKADLIDRYGERLLIELTDRGAIATGAIDDDVVDRAIAEADALIDGYCAGRYVLPFATVPVQIGPLSRQIAIYTLHVYEPNEKITADYKEAIRQLQQIASGTLKLNAEGVASSTTDAGGARVTDRERPMTEQSLKGWI</sequence>
<gene>
    <name evidence="2" type="ORF">Ga0080559_TMP482</name>
</gene>
<dbReference type="EMBL" id="CP014796">
    <property type="protein sequence ID" value="APX21278.1"/>
    <property type="molecule type" value="Genomic_DNA"/>
</dbReference>
<dbReference type="STRING" id="1229727.Ga0080559_TMP482"/>
<dbReference type="KEGG" id="tpro:Ga0080559_TMP482"/>
<dbReference type="InterPro" id="IPR009752">
    <property type="entry name" value="Phage_Mu_GpJ"/>
</dbReference>
<dbReference type="Proteomes" id="UP000186559">
    <property type="component" value="Chromosome"/>
</dbReference>
<dbReference type="Pfam" id="PF07030">
    <property type="entry name" value="Phage_Mu_Gp36"/>
    <property type="match status" value="1"/>
</dbReference>
<evidence type="ECO:0000313" key="2">
    <source>
        <dbReference type="EMBL" id="APX21278.1"/>
    </source>
</evidence>
<evidence type="ECO:0000256" key="1">
    <source>
        <dbReference type="SAM" id="MobiDB-lite"/>
    </source>
</evidence>